<dbReference type="PROSITE" id="PS51012">
    <property type="entry name" value="ABC_TM2"/>
    <property type="match status" value="1"/>
</dbReference>
<dbReference type="InterPro" id="IPR047817">
    <property type="entry name" value="ABC2_TM_bact-type"/>
</dbReference>
<feature type="transmembrane region" description="Helical" evidence="6">
    <location>
        <begin position="225"/>
        <end position="247"/>
    </location>
</feature>
<evidence type="ECO:0000256" key="1">
    <source>
        <dbReference type="ARBA" id="ARBA00004141"/>
    </source>
</evidence>
<feature type="transmembrane region" description="Helical" evidence="6">
    <location>
        <begin position="169"/>
        <end position="190"/>
    </location>
</feature>
<gene>
    <name evidence="8" type="ORF">MKS91_02910</name>
</gene>
<proteinExistence type="inferred from homology"/>
<dbReference type="NCBIfam" id="NF011648">
    <property type="entry name" value="PRK15066.1"/>
    <property type="match status" value="1"/>
</dbReference>
<dbReference type="Pfam" id="PF01061">
    <property type="entry name" value="ABC2_membrane"/>
    <property type="match status" value="1"/>
</dbReference>
<reference evidence="8 9" key="1">
    <citation type="journal article" date="2022" name="Nat. Microbiol.">
        <title>The microbiome of a bacterivorous marine choanoflagellate contains a resource-demanding obligate bacterial associate.</title>
        <authorList>
            <person name="Needham D.M."/>
            <person name="Poirier C."/>
            <person name="Bachy C."/>
            <person name="George E.E."/>
            <person name="Wilken S."/>
            <person name="Yung C.C.M."/>
            <person name="Limardo A.J."/>
            <person name="Morando M."/>
            <person name="Sudek L."/>
            <person name="Malmstrom R.R."/>
            <person name="Keeling P.J."/>
            <person name="Santoro A.E."/>
            <person name="Worden A.Z."/>
        </authorList>
    </citation>
    <scope>NUCLEOTIDE SEQUENCE [LARGE SCALE GENOMIC DNA]</scope>
    <source>
        <strain evidence="8 9">Comchoano-2</strain>
    </source>
</reference>
<keyword evidence="9" id="KW-1185">Reference proteome</keyword>
<feature type="transmembrane region" description="Helical" evidence="6">
    <location>
        <begin position="137"/>
        <end position="162"/>
    </location>
</feature>
<keyword evidence="6" id="KW-0813">Transport</keyword>
<dbReference type="PANTHER" id="PTHR43332">
    <property type="entry name" value="INNER MEMBRANE TRANSPORT PERMEASE YADH-RELATED"/>
    <property type="match status" value="1"/>
</dbReference>
<comment type="subcellular location">
    <subcellularLocation>
        <location evidence="6">Cell inner membrane</location>
        <topology evidence="6">Multi-pass membrane protein</topology>
    </subcellularLocation>
    <subcellularLocation>
        <location evidence="1">Membrane</location>
        <topology evidence="1">Multi-pass membrane protein</topology>
    </subcellularLocation>
</comment>
<keyword evidence="3 6" id="KW-0812">Transmembrane</keyword>
<dbReference type="InterPro" id="IPR052522">
    <property type="entry name" value="ABC-2_transport_permease"/>
</dbReference>
<evidence type="ECO:0000259" key="7">
    <source>
        <dbReference type="PROSITE" id="PS51012"/>
    </source>
</evidence>
<accession>A0ABT1L5M3</accession>
<name>A0ABT1L5M3_9GAMM</name>
<feature type="transmembrane region" description="Helical" evidence="6">
    <location>
        <begin position="22"/>
        <end position="45"/>
    </location>
</feature>
<dbReference type="Proteomes" id="UP001320768">
    <property type="component" value="Unassembled WGS sequence"/>
</dbReference>
<comment type="caution">
    <text evidence="8">The sequence shown here is derived from an EMBL/GenBank/DDBJ whole genome shotgun (WGS) entry which is preliminary data.</text>
</comment>
<dbReference type="PIRSF" id="PIRSF006648">
    <property type="entry name" value="DrrB"/>
    <property type="match status" value="1"/>
</dbReference>
<evidence type="ECO:0000313" key="8">
    <source>
        <dbReference type="EMBL" id="MCP8352236.1"/>
    </source>
</evidence>
<sequence length="255" mass="28497">MGYWLVSTGTLMKREINRVIRLWRQTVFPSIVTTVLYFAIFGFVLGERVGAVDGVPYAGFVSPGLVMLALVVNSYSNTAFSVFIEKFHRSFDELLCSPLNDHQIIAGFVVGGIYRGMLCALVVWLTTYFLVGYYLTYPVLFVGACLLSSILFSLLGLVNALLASSFDDLNIMTTLLLSPLIMLGGVFYSVNMLPDFWQSVAWLNPLLYVGNLFRYCMIGVANISPLLVTEVLLAMSMVVYLFAVWLMSKTTYVRQ</sequence>
<feature type="transmembrane region" description="Helical" evidence="6">
    <location>
        <begin position="105"/>
        <end position="131"/>
    </location>
</feature>
<keyword evidence="4 6" id="KW-1133">Transmembrane helix</keyword>
<dbReference type="InterPro" id="IPR000412">
    <property type="entry name" value="ABC_2_transport"/>
</dbReference>
<evidence type="ECO:0000313" key="9">
    <source>
        <dbReference type="Proteomes" id="UP001320768"/>
    </source>
</evidence>
<keyword evidence="6" id="KW-1003">Cell membrane</keyword>
<dbReference type="RefSeq" id="WP_258569344.1">
    <property type="nucleotide sequence ID" value="NZ_JAKUDN010000002.1"/>
</dbReference>
<evidence type="ECO:0000256" key="5">
    <source>
        <dbReference type="ARBA" id="ARBA00023136"/>
    </source>
</evidence>
<dbReference type="PANTHER" id="PTHR43332:SF2">
    <property type="entry name" value="INNER MEMBRANE TRANSPORT PERMEASE YADH"/>
    <property type="match status" value="1"/>
</dbReference>
<evidence type="ECO:0000256" key="3">
    <source>
        <dbReference type="ARBA" id="ARBA00022692"/>
    </source>
</evidence>
<organism evidence="8 9">
    <name type="scientific">Candidatus Synchoanobacter obligatus</name>
    <dbReference type="NCBI Taxonomy" id="2919597"/>
    <lineage>
        <taxon>Bacteria</taxon>
        <taxon>Pseudomonadati</taxon>
        <taxon>Pseudomonadota</taxon>
        <taxon>Gammaproteobacteria</taxon>
        <taxon>Candidatus Comchoanobacterales</taxon>
        <taxon>Candidatus Comchoanobacteraceae</taxon>
        <taxon>Candidatus Synchoanobacter</taxon>
    </lineage>
</organism>
<protein>
    <recommendedName>
        <fullName evidence="6">Transport permease protein</fullName>
    </recommendedName>
</protein>
<dbReference type="PRINTS" id="PR00164">
    <property type="entry name" value="ABC2TRNSPORT"/>
</dbReference>
<evidence type="ECO:0000256" key="2">
    <source>
        <dbReference type="ARBA" id="ARBA00007783"/>
    </source>
</evidence>
<feature type="domain" description="ABC transmembrane type-2" evidence="7">
    <location>
        <begin position="25"/>
        <end position="250"/>
    </location>
</feature>
<keyword evidence="5 6" id="KW-0472">Membrane</keyword>
<evidence type="ECO:0000256" key="4">
    <source>
        <dbReference type="ARBA" id="ARBA00022989"/>
    </source>
</evidence>
<feature type="transmembrane region" description="Helical" evidence="6">
    <location>
        <begin position="65"/>
        <end position="84"/>
    </location>
</feature>
<dbReference type="InterPro" id="IPR013525">
    <property type="entry name" value="ABC2_TM"/>
</dbReference>
<dbReference type="EMBL" id="JAKUDN010000002">
    <property type="protein sequence ID" value="MCP8352236.1"/>
    <property type="molecule type" value="Genomic_DNA"/>
</dbReference>
<evidence type="ECO:0000256" key="6">
    <source>
        <dbReference type="RuleBase" id="RU361157"/>
    </source>
</evidence>
<comment type="similarity">
    <text evidence="2 6">Belongs to the ABC-2 integral membrane protein family.</text>
</comment>